<organism evidence="2 3">
    <name type="scientific">Pigmentiphaga aceris</name>
    <dbReference type="NCBI Taxonomy" id="1940612"/>
    <lineage>
        <taxon>Bacteria</taxon>
        <taxon>Pseudomonadati</taxon>
        <taxon>Pseudomonadota</taxon>
        <taxon>Betaproteobacteria</taxon>
        <taxon>Burkholderiales</taxon>
        <taxon>Alcaligenaceae</taxon>
        <taxon>Pigmentiphaga</taxon>
    </lineage>
</organism>
<proteinExistence type="predicted"/>
<dbReference type="Proteomes" id="UP000325161">
    <property type="component" value="Chromosome"/>
</dbReference>
<keyword evidence="1" id="KW-0472">Membrane</keyword>
<reference evidence="2 3" key="1">
    <citation type="submission" date="2019-08" db="EMBL/GenBank/DDBJ databases">
        <title>Amphibian skin-associated Pigmentiphaga: genome sequence and occurrence across geography and hosts.</title>
        <authorList>
            <person name="Bletz M.C."/>
            <person name="Bunk B."/>
            <person name="Sproeer C."/>
            <person name="Biwer P."/>
            <person name="Reiter S."/>
            <person name="Rabemananjara F.C.E."/>
            <person name="Schulz S."/>
            <person name="Overmann J."/>
            <person name="Vences M."/>
        </authorList>
    </citation>
    <scope>NUCLEOTIDE SEQUENCE [LARGE SCALE GENOMIC DNA]</scope>
    <source>
        <strain evidence="2 3">Mada1488</strain>
    </source>
</reference>
<evidence type="ECO:0008006" key="4">
    <source>
        <dbReference type="Google" id="ProtNLM"/>
    </source>
</evidence>
<accession>A0A5C0AQW7</accession>
<protein>
    <recommendedName>
        <fullName evidence="4">Yip1 domain-containing protein</fullName>
    </recommendedName>
</protein>
<dbReference type="KEGG" id="pacr:FXN63_00120"/>
<keyword evidence="3" id="KW-1185">Reference proteome</keyword>
<dbReference type="EMBL" id="CP043046">
    <property type="protein sequence ID" value="QEI04418.1"/>
    <property type="molecule type" value="Genomic_DNA"/>
</dbReference>
<feature type="transmembrane region" description="Helical" evidence="1">
    <location>
        <begin position="100"/>
        <end position="118"/>
    </location>
</feature>
<dbReference type="OrthoDB" id="8690372at2"/>
<feature type="transmembrane region" description="Helical" evidence="1">
    <location>
        <begin position="125"/>
        <end position="143"/>
    </location>
</feature>
<dbReference type="RefSeq" id="WP_148811695.1">
    <property type="nucleotide sequence ID" value="NZ_CP043046.1"/>
</dbReference>
<sequence length="172" mass="19130">MSFDAAGQDNYLARFLHTTGQTLLLRTQSMHAYVWPAWLSWAVLMLVDLFVNAGVTANTGRIEIWVLRSVVTTFVVYSIAAHLLNWWMRRGERWDGTGGTMLNLLAATAVAELLPGAVQKFDWPVWVLAIWIYPMIVLIRALTGVGRVSVGYSLAGVLLITIPPVVIRSFGQ</sequence>
<keyword evidence="1" id="KW-1133">Transmembrane helix</keyword>
<feature type="transmembrane region" description="Helical" evidence="1">
    <location>
        <begin position="65"/>
        <end position="88"/>
    </location>
</feature>
<evidence type="ECO:0000313" key="2">
    <source>
        <dbReference type="EMBL" id="QEI04418.1"/>
    </source>
</evidence>
<feature type="transmembrane region" description="Helical" evidence="1">
    <location>
        <begin position="33"/>
        <end position="53"/>
    </location>
</feature>
<keyword evidence="1" id="KW-0812">Transmembrane</keyword>
<gene>
    <name evidence="2" type="ORF">FXN63_00120</name>
</gene>
<evidence type="ECO:0000256" key="1">
    <source>
        <dbReference type="SAM" id="Phobius"/>
    </source>
</evidence>
<name>A0A5C0AQW7_9BURK</name>
<feature type="transmembrane region" description="Helical" evidence="1">
    <location>
        <begin position="149"/>
        <end position="167"/>
    </location>
</feature>
<dbReference type="AlphaFoldDB" id="A0A5C0AQW7"/>
<evidence type="ECO:0000313" key="3">
    <source>
        <dbReference type="Proteomes" id="UP000325161"/>
    </source>
</evidence>